<evidence type="ECO:0000259" key="7">
    <source>
        <dbReference type="PROSITE" id="PS51203"/>
    </source>
</evidence>
<reference evidence="8" key="1">
    <citation type="submission" date="2020-11" db="EMBL/GenBank/DDBJ databases">
        <authorList>
            <person name="Koelle M."/>
            <person name="Horta M.A.C."/>
            <person name="Nowrousian M."/>
            <person name="Ohm R.A."/>
            <person name="Benz P."/>
            <person name="Pilgard A."/>
        </authorList>
    </citation>
    <scope>NUCLEOTIDE SEQUENCE</scope>
    <source>
        <strain evidence="8">FPRL280</strain>
    </source>
</reference>
<evidence type="ECO:0000256" key="4">
    <source>
        <dbReference type="ARBA" id="ARBA00022490"/>
    </source>
</evidence>
<dbReference type="PROSITE" id="PS51203">
    <property type="entry name" value="CS"/>
    <property type="match status" value="1"/>
</dbReference>
<evidence type="ECO:0000313" key="9">
    <source>
        <dbReference type="Proteomes" id="UP000639403"/>
    </source>
</evidence>
<feature type="region of interest" description="Disordered" evidence="6">
    <location>
        <begin position="274"/>
        <end position="313"/>
    </location>
</feature>
<evidence type="ECO:0000313" key="8">
    <source>
        <dbReference type="EMBL" id="KAF9808516.1"/>
    </source>
</evidence>
<dbReference type="InterPro" id="IPR007052">
    <property type="entry name" value="CS_dom"/>
</dbReference>
<dbReference type="GO" id="GO:0005634">
    <property type="term" value="C:nucleus"/>
    <property type="evidence" value="ECO:0007669"/>
    <property type="project" value="UniProtKB-SubCell"/>
</dbReference>
<dbReference type="InterPro" id="IPR037895">
    <property type="entry name" value="NUDCD1"/>
</dbReference>
<name>A0A8H7TZR9_9APHY</name>
<dbReference type="Gene3D" id="2.60.40.790">
    <property type="match status" value="1"/>
</dbReference>
<dbReference type="PANTHER" id="PTHR21664">
    <property type="entry name" value="CHRONIC MYELOGENOUS LEUKEMIA TUMOR ANTIGEN 66"/>
    <property type="match status" value="1"/>
</dbReference>
<comment type="caution">
    <text evidence="8">The sequence shown here is derived from an EMBL/GenBank/DDBJ whole genome shotgun (WGS) entry which is preliminary data.</text>
</comment>
<dbReference type="PANTHER" id="PTHR21664:SF1">
    <property type="entry name" value="NUDC DOMAIN-CONTAINING PROTEIN 1"/>
    <property type="match status" value="1"/>
</dbReference>
<gene>
    <name evidence="8" type="ORF">IEO21_07847</name>
</gene>
<reference evidence="8" key="2">
    <citation type="journal article" name="Front. Microbiol.">
        <title>Degradative Capacity of Two Strains of Rhodonia placenta: From Phenotype to Genotype.</title>
        <authorList>
            <person name="Kolle M."/>
            <person name="Horta M.A.C."/>
            <person name="Nowrousian M."/>
            <person name="Ohm R.A."/>
            <person name="Benz J.P."/>
            <person name="Pilgard A."/>
        </authorList>
    </citation>
    <scope>NUCLEOTIDE SEQUENCE</scope>
    <source>
        <strain evidence="8">FPRL280</strain>
    </source>
</reference>
<evidence type="ECO:0000256" key="5">
    <source>
        <dbReference type="ARBA" id="ARBA00023242"/>
    </source>
</evidence>
<feature type="domain" description="CS" evidence="7">
    <location>
        <begin position="303"/>
        <end position="409"/>
    </location>
</feature>
<keyword evidence="5" id="KW-0539">Nucleus</keyword>
<accession>A0A8H7TZR9</accession>
<evidence type="ECO:0000256" key="3">
    <source>
        <dbReference type="ARBA" id="ARBA00018915"/>
    </source>
</evidence>
<protein>
    <recommendedName>
        <fullName evidence="3">NudC domain-containing protein 1</fullName>
    </recommendedName>
</protein>
<organism evidence="8 9">
    <name type="scientific">Rhodonia placenta</name>
    <dbReference type="NCBI Taxonomy" id="104341"/>
    <lineage>
        <taxon>Eukaryota</taxon>
        <taxon>Fungi</taxon>
        <taxon>Dikarya</taxon>
        <taxon>Basidiomycota</taxon>
        <taxon>Agaricomycotina</taxon>
        <taxon>Agaricomycetes</taxon>
        <taxon>Polyporales</taxon>
        <taxon>Adustoporiaceae</taxon>
        <taxon>Rhodonia</taxon>
    </lineage>
</organism>
<evidence type="ECO:0000256" key="1">
    <source>
        <dbReference type="ARBA" id="ARBA00004123"/>
    </source>
</evidence>
<dbReference type="Proteomes" id="UP000639403">
    <property type="component" value="Unassembled WGS sequence"/>
</dbReference>
<comment type="subcellular location">
    <subcellularLocation>
        <location evidence="2">Cytoplasm</location>
    </subcellularLocation>
    <subcellularLocation>
        <location evidence="1">Nucleus</location>
    </subcellularLocation>
</comment>
<dbReference type="InterPro" id="IPR008978">
    <property type="entry name" value="HSP20-like_chaperone"/>
</dbReference>
<dbReference type="CDD" id="cd06467">
    <property type="entry name" value="p23_NUDC_like"/>
    <property type="match status" value="1"/>
</dbReference>
<sequence length="656" mass="71559">MSYFHPNRALLNPKFEGYKLSPLDQEQVVSHHALQYKPSQTNVSGRSHVTFQEVQSRISHNHLAVSSQNGRLIYFDEEQRVISVGLDKAALEPSFETLYELPKQVLSPDVASPQREYPSAAFLDTTSLFVSDGHGYLYALQLSDGGPALLQGVYELKIPPAYGSSEGTVPFRVHQAMIVDPQTALVILSAKHYTGGTVSAESNGSTEKHSRHTVEFDIWAARFPLPLPPAQERPLALDVLWHRRGADVPAYTAYDATRQLFMFVGSSAYHSINASPAPSYEPSADELAPIPRSGENLDSSQPPKPPPYSWTQTSDSVTVAIPLPSSTRTEDIKIAFTPRALTMLVRPDPTTETETGPGRPPRFDMRTLWDGIQPSTSMWTWDRAAERRFGILTLHLDKAHEGTRWSQVFAAAPARASSEASDGATDDDGEVPETLDPSELWAIREALEKYTAALRDGQDTSGLGLGNGVPSLAKDEVDDELDANVGRTVCVTWVGAHGSQLPNTQIGDAPIHLLSTPLPGTSPMQPPSLVVKNGLDGVLYSLDEAKGPEDQPTWKHTSTYSALSFVLASKQDARFTYHVSSTAVLAFESGSKDLNGNVYIYRDASPEDKWAKQAIIQVGGRTAGPLLGVAAIRVEDEKIVIACLCEDELVILRDVL</sequence>
<dbReference type="EMBL" id="JADOXO010000240">
    <property type="protein sequence ID" value="KAF9808516.1"/>
    <property type="molecule type" value="Genomic_DNA"/>
</dbReference>
<dbReference type="AlphaFoldDB" id="A0A8H7TZR9"/>
<proteinExistence type="predicted"/>
<keyword evidence="4" id="KW-0963">Cytoplasm</keyword>
<dbReference type="GO" id="GO:0005737">
    <property type="term" value="C:cytoplasm"/>
    <property type="evidence" value="ECO:0007669"/>
    <property type="project" value="UniProtKB-SubCell"/>
</dbReference>
<evidence type="ECO:0000256" key="6">
    <source>
        <dbReference type="SAM" id="MobiDB-lite"/>
    </source>
</evidence>
<dbReference type="SUPFAM" id="SSF49764">
    <property type="entry name" value="HSP20-like chaperones"/>
    <property type="match status" value="1"/>
</dbReference>
<dbReference type="Pfam" id="PF04969">
    <property type="entry name" value="CS"/>
    <property type="match status" value="1"/>
</dbReference>
<evidence type="ECO:0000256" key="2">
    <source>
        <dbReference type="ARBA" id="ARBA00004496"/>
    </source>
</evidence>